<keyword evidence="6" id="KW-1185">Reference proteome</keyword>
<evidence type="ECO:0000259" key="4">
    <source>
        <dbReference type="Pfam" id="PF00171"/>
    </source>
</evidence>
<comment type="caution">
    <text evidence="5">The sequence shown here is derived from an EMBL/GenBank/DDBJ whole genome shotgun (WGS) entry which is preliminary data.</text>
</comment>
<dbReference type="Pfam" id="PF00171">
    <property type="entry name" value="Aldedh"/>
    <property type="match status" value="1"/>
</dbReference>
<dbReference type="InterPro" id="IPR029510">
    <property type="entry name" value="Ald_DH_CS_GLU"/>
</dbReference>
<evidence type="ECO:0000256" key="2">
    <source>
        <dbReference type="PROSITE-ProRule" id="PRU10007"/>
    </source>
</evidence>
<dbReference type="EMBL" id="JBBXJM010000002">
    <property type="protein sequence ID" value="KAL1410796.1"/>
    <property type="molecule type" value="Genomic_DNA"/>
</dbReference>
<evidence type="ECO:0000256" key="1">
    <source>
        <dbReference type="ARBA" id="ARBA00023002"/>
    </source>
</evidence>
<dbReference type="PANTHER" id="PTHR43353">
    <property type="entry name" value="SUCCINATE-SEMIALDEHYDE DEHYDROGENASE, MITOCHONDRIAL"/>
    <property type="match status" value="1"/>
</dbReference>
<dbReference type="InterPro" id="IPR016163">
    <property type="entry name" value="Ald_DH_C"/>
</dbReference>
<gene>
    <name evidence="5" type="ORF">Q8F55_001738</name>
</gene>
<dbReference type="SUPFAM" id="SSF53720">
    <property type="entry name" value="ALDH-like"/>
    <property type="match status" value="1"/>
</dbReference>
<dbReference type="InterPro" id="IPR015590">
    <property type="entry name" value="Aldehyde_DH_dom"/>
</dbReference>
<feature type="active site" evidence="2">
    <location>
        <position position="252"/>
    </location>
</feature>
<dbReference type="InterPro" id="IPR016161">
    <property type="entry name" value="Ald_DH/histidinol_DH"/>
</dbReference>
<organism evidence="5 6">
    <name type="scientific">Vanrija albida</name>
    <dbReference type="NCBI Taxonomy" id="181172"/>
    <lineage>
        <taxon>Eukaryota</taxon>
        <taxon>Fungi</taxon>
        <taxon>Dikarya</taxon>
        <taxon>Basidiomycota</taxon>
        <taxon>Agaricomycotina</taxon>
        <taxon>Tremellomycetes</taxon>
        <taxon>Trichosporonales</taxon>
        <taxon>Trichosporonaceae</taxon>
        <taxon>Vanrija</taxon>
    </lineage>
</organism>
<dbReference type="Gene3D" id="3.40.309.10">
    <property type="entry name" value="Aldehyde Dehydrogenase, Chain A, domain 2"/>
    <property type="match status" value="1"/>
</dbReference>
<dbReference type="PROSITE" id="PS00687">
    <property type="entry name" value="ALDEHYDE_DEHYDR_GLU"/>
    <property type="match status" value="1"/>
</dbReference>
<dbReference type="GeneID" id="95982781"/>
<reference evidence="5 6" key="1">
    <citation type="submission" date="2023-08" db="EMBL/GenBank/DDBJ databases">
        <title>Annotated Genome Sequence of Vanrija albida AlHP1.</title>
        <authorList>
            <person name="Herzog R."/>
        </authorList>
    </citation>
    <scope>NUCLEOTIDE SEQUENCE [LARGE SCALE GENOMIC DNA]</scope>
    <source>
        <strain evidence="5 6">AlHP1</strain>
    </source>
</reference>
<accession>A0ABR3Q805</accession>
<comment type="similarity">
    <text evidence="3">Belongs to the aldehyde dehydrogenase family.</text>
</comment>
<evidence type="ECO:0000256" key="3">
    <source>
        <dbReference type="RuleBase" id="RU003345"/>
    </source>
</evidence>
<dbReference type="InterPro" id="IPR050740">
    <property type="entry name" value="Aldehyde_DH_Superfamily"/>
</dbReference>
<dbReference type="PANTHER" id="PTHR43353:SF6">
    <property type="entry name" value="CYTOPLASMIC ALDEHYDE DEHYDROGENASE (EUROFUNG)"/>
    <property type="match status" value="1"/>
</dbReference>
<keyword evidence="1 3" id="KW-0560">Oxidoreductase</keyword>
<sequence length="496" mass="52998">MAAQTAVRNLIYGHTPAIFTTYDVVHPTHGVVHRAERSTETDVFAAIGAAHRASLSWRQTPLAERAEIIRKAADLLADDSAGWRRKIDEANEAETPVSPKWLGAFDVPAYMRALVDSAEAALADEVVRANGSTYTLERRPYGVCLSMAAWNAATVLMMRATVTPLLAGNTVVFKTSETTPYTQTLFAELLHAAGVPFDALVVLHVAVEDAPKLVQTLIADKRVRHVNFTGSTRVGSIIARTAGEHLKPVIVELGGKAPFILLPDADLELAASNILAGALLNAGQICMSTEKVIVPATMYPALIAALRDEWSGYEAKQPRGVFSAVSGDRVKKLVSDALDKGAKNILPFPSTAASLPPGKVYPSVIGGVTRKMRLYTEESFGPTLAIVAVPDEGRRETSVIRDLVQIANDTDYGLSAAVWGRDVARAVAVAKGIEAGAVHINTMTPGDSPLVPHGGWKASGWGRFNGVEGLRSFTQVRSIEVPDAGAQRVPLAMFDL</sequence>
<protein>
    <recommendedName>
        <fullName evidence="4">Aldehyde dehydrogenase domain-containing protein</fullName>
    </recommendedName>
</protein>
<evidence type="ECO:0000313" key="5">
    <source>
        <dbReference type="EMBL" id="KAL1410796.1"/>
    </source>
</evidence>
<dbReference type="Gene3D" id="3.40.605.10">
    <property type="entry name" value="Aldehyde Dehydrogenase, Chain A, domain 1"/>
    <property type="match status" value="1"/>
</dbReference>
<dbReference type="RefSeq" id="XP_069210740.1">
    <property type="nucleotide sequence ID" value="XM_069350354.1"/>
</dbReference>
<name>A0ABR3Q805_9TREE</name>
<evidence type="ECO:0000313" key="6">
    <source>
        <dbReference type="Proteomes" id="UP001565368"/>
    </source>
</evidence>
<proteinExistence type="inferred from homology"/>
<dbReference type="InterPro" id="IPR016162">
    <property type="entry name" value="Ald_DH_N"/>
</dbReference>
<dbReference type="Proteomes" id="UP001565368">
    <property type="component" value="Unassembled WGS sequence"/>
</dbReference>
<feature type="domain" description="Aldehyde dehydrogenase" evidence="4">
    <location>
        <begin position="21"/>
        <end position="479"/>
    </location>
</feature>